<organism evidence="2 3">
    <name type="scientific">Corynebacterium qintianiae</name>
    <dbReference type="NCBI Taxonomy" id="2709392"/>
    <lineage>
        <taxon>Bacteria</taxon>
        <taxon>Bacillati</taxon>
        <taxon>Actinomycetota</taxon>
        <taxon>Actinomycetes</taxon>
        <taxon>Mycobacteriales</taxon>
        <taxon>Corynebacteriaceae</taxon>
        <taxon>Corynebacterium</taxon>
    </lineage>
</organism>
<keyword evidence="1" id="KW-0732">Signal</keyword>
<name>A0A7T0PEG0_9CORY</name>
<sequence length="179" mass="19039">MRRSLVALSAASVLALSGLPVTANAFELPQESSAAGSAGLDHAVHSFSQTSSNTVGQWVERAGLNPGLFPGLLPVDLPRGGCAPQDFDAVVPGWPNFTGTSVIWCDGQWAIAGANQTDWRVFFHHDGERWNALPPRGTKSTGMQQGCFNGIELHEQGAPQEFVDRAPICTPEEIGNFPS</sequence>
<dbReference type="RefSeq" id="WP_165002764.1">
    <property type="nucleotide sequence ID" value="NZ_CP064955.1"/>
</dbReference>
<keyword evidence="3" id="KW-1185">Reference proteome</keyword>
<feature type="chain" id="PRO_5032689165" description="Secreted protein" evidence="1">
    <location>
        <begin position="26"/>
        <end position="179"/>
    </location>
</feature>
<proteinExistence type="predicted"/>
<reference evidence="2 3" key="1">
    <citation type="submission" date="2020-11" db="EMBL/GenBank/DDBJ databases">
        <title>Corynebacterium sp. MC1420.</title>
        <authorList>
            <person name="Zhou J."/>
        </authorList>
    </citation>
    <scope>NUCLEOTIDE SEQUENCE [LARGE SCALE GENOMIC DNA]</scope>
    <source>
        <strain evidence="2 3">MC1420</strain>
    </source>
</reference>
<dbReference type="EMBL" id="CP064955">
    <property type="protein sequence ID" value="QPK82770.1"/>
    <property type="molecule type" value="Genomic_DNA"/>
</dbReference>
<evidence type="ECO:0008006" key="4">
    <source>
        <dbReference type="Google" id="ProtNLM"/>
    </source>
</evidence>
<dbReference type="AlphaFoldDB" id="A0A7T0PEG0"/>
<feature type="signal peptide" evidence="1">
    <location>
        <begin position="1"/>
        <end position="25"/>
    </location>
</feature>
<evidence type="ECO:0000313" key="2">
    <source>
        <dbReference type="EMBL" id="QPK82770.1"/>
    </source>
</evidence>
<protein>
    <recommendedName>
        <fullName evidence="4">Secreted protein</fullName>
    </recommendedName>
</protein>
<dbReference type="KEGG" id="cqn:G7Y29_07785"/>
<accession>A0A7T0PEG0</accession>
<evidence type="ECO:0000256" key="1">
    <source>
        <dbReference type="SAM" id="SignalP"/>
    </source>
</evidence>
<dbReference type="Proteomes" id="UP000594586">
    <property type="component" value="Chromosome"/>
</dbReference>
<evidence type="ECO:0000313" key="3">
    <source>
        <dbReference type="Proteomes" id="UP000594586"/>
    </source>
</evidence>
<gene>
    <name evidence="2" type="ORF">G7Y29_07785</name>
</gene>